<evidence type="ECO:0000313" key="3">
    <source>
        <dbReference type="Proteomes" id="UP000183129"/>
    </source>
</evidence>
<dbReference type="Pfam" id="PF12867">
    <property type="entry name" value="DinB_2"/>
    <property type="match status" value="1"/>
</dbReference>
<dbReference type="Gene3D" id="1.20.120.450">
    <property type="entry name" value="dinb family like domain"/>
    <property type="match status" value="1"/>
</dbReference>
<organism evidence="2 3">
    <name type="scientific">Pedobacter antarcticus</name>
    <dbReference type="NCBI Taxonomy" id="34086"/>
    <lineage>
        <taxon>Bacteria</taxon>
        <taxon>Pseudomonadati</taxon>
        <taxon>Bacteroidota</taxon>
        <taxon>Sphingobacteriia</taxon>
        <taxon>Sphingobacteriales</taxon>
        <taxon>Sphingobacteriaceae</taxon>
        <taxon>Pedobacter</taxon>
    </lineage>
</organism>
<dbReference type="STRING" id="34086.SAMN04488084_11917"/>
<reference evidence="2 3" key="1">
    <citation type="submission" date="2016-10" db="EMBL/GenBank/DDBJ databases">
        <authorList>
            <person name="de Groot N.N."/>
        </authorList>
    </citation>
    <scope>NUCLEOTIDE SEQUENCE [LARGE SCALE GENOMIC DNA]</scope>
    <source>
        <strain evidence="2 3">ATCC 51969</strain>
    </source>
</reference>
<dbReference type="RefSeq" id="WP_051759587.1">
    <property type="nucleotide sequence ID" value="NZ_FONS01000001.1"/>
</dbReference>
<evidence type="ECO:0000259" key="1">
    <source>
        <dbReference type="Pfam" id="PF12867"/>
    </source>
</evidence>
<proteinExistence type="predicted"/>
<sequence length="180" mass="21089">MTEDLEESYRYPIGRFKPAEAFTPQNKMAWIGSIRSIPLLLDYCIENMDEGQLLVPYRKDGWNTIQVIHHIADSHMNAYIRMKLALTEEAPVVKPYDENLWAELPDVFEVPLNVSVTLIHALHRRWTALMDAMTDQDWNKIYIHPADGKGVPLWQMINLYSWHGKHHAEQILALRKRKGW</sequence>
<dbReference type="InterPro" id="IPR034660">
    <property type="entry name" value="DinB/YfiT-like"/>
</dbReference>
<dbReference type="AlphaFoldDB" id="A0A1I2BDB9"/>
<dbReference type="InterPro" id="IPR024775">
    <property type="entry name" value="DinB-like"/>
</dbReference>
<dbReference type="NCBIfam" id="NF009807">
    <property type="entry name" value="PRK13291.1"/>
    <property type="match status" value="1"/>
</dbReference>
<accession>A0A1I2BDB9</accession>
<gene>
    <name evidence="2" type="ORF">SAMN03003324_00824</name>
</gene>
<dbReference type="EMBL" id="FONS01000001">
    <property type="protein sequence ID" value="SFE53898.1"/>
    <property type="molecule type" value="Genomic_DNA"/>
</dbReference>
<dbReference type="Proteomes" id="UP000183129">
    <property type="component" value="Unassembled WGS sequence"/>
</dbReference>
<name>A0A1I2BDB9_9SPHI</name>
<protein>
    <submittedName>
        <fullName evidence="2">DinB superfamily protein</fullName>
    </submittedName>
</protein>
<feature type="domain" description="DinB-like" evidence="1">
    <location>
        <begin position="44"/>
        <end position="171"/>
    </location>
</feature>
<evidence type="ECO:0000313" key="2">
    <source>
        <dbReference type="EMBL" id="SFE53898.1"/>
    </source>
</evidence>
<dbReference type="SUPFAM" id="SSF109854">
    <property type="entry name" value="DinB/YfiT-like putative metalloenzymes"/>
    <property type="match status" value="1"/>
</dbReference>